<evidence type="ECO:0000256" key="2">
    <source>
        <dbReference type="ARBA" id="ARBA00022679"/>
    </source>
</evidence>
<keyword evidence="2" id="KW-0808">Transferase</keyword>
<evidence type="ECO:0000256" key="3">
    <source>
        <dbReference type="ARBA" id="ARBA00022777"/>
    </source>
</evidence>
<accession>A0ABT4D2M3</accession>
<dbReference type="Gene3D" id="1.10.287.130">
    <property type="match status" value="1"/>
</dbReference>
<dbReference type="Pfam" id="PF14689">
    <property type="entry name" value="SPOB_a"/>
    <property type="match status" value="1"/>
</dbReference>
<dbReference type="InterPro" id="IPR016120">
    <property type="entry name" value="Sig_transdc_His_kin_SpoOB"/>
</dbReference>
<dbReference type="InterPro" id="IPR039506">
    <property type="entry name" value="SPOB_a"/>
</dbReference>
<feature type="domain" description="SpoOB alpha-helical" evidence="4">
    <location>
        <begin position="2"/>
        <end position="55"/>
    </location>
</feature>
<evidence type="ECO:0000256" key="1">
    <source>
        <dbReference type="ARBA" id="ARBA00022553"/>
    </source>
</evidence>
<reference evidence="5" key="1">
    <citation type="submission" date="2022-12" db="EMBL/GenBank/DDBJ databases">
        <authorList>
            <person name="Wang J."/>
        </authorList>
    </citation>
    <scope>NUCLEOTIDE SEQUENCE</scope>
    <source>
        <strain evidence="5">HY-45-18</strain>
    </source>
</reference>
<comment type="caution">
    <text evidence="5">The sequence shown here is derived from an EMBL/GenBank/DDBJ whole genome shotgun (WGS) entry which is preliminary data.</text>
</comment>
<evidence type="ECO:0000313" key="5">
    <source>
        <dbReference type="EMBL" id="MCY6484283.1"/>
    </source>
</evidence>
<evidence type="ECO:0000313" key="6">
    <source>
        <dbReference type="Proteomes" id="UP001078443"/>
    </source>
</evidence>
<keyword evidence="3" id="KW-0418">Kinase</keyword>
<dbReference type="RefSeq" id="WP_268040554.1">
    <property type="nucleotide sequence ID" value="NZ_JAPQER010000002.1"/>
</dbReference>
<dbReference type="Proteomes" id="UP001078443">
    <property type="component" value="Unassembled WGS sequence"/>
</dbReference>
<keyword evidence="6" id="KW-1185">Reference proteome</keyword>
<name>A0ABT4D2M3_9CLOT</name>
<evidence type="ECO:0000259" key="4">
    <source>
        <dbReference type="Pfam" id="PF14689"/>
    </source>
</evidence>
<keyword evidence="1" id="KW-0597">Phosphoprotein</keyword>
<protein>
    <submittedName>
        <fullName evidence="5">Spo0B domain-containing protein</fullName>
    </submittedName>
</protein>
<sequence length="179" mass="21721">MKQFSEYISNLRKQRHDFMNDIQVIYGYLQLEREEQAKKYIEVMIKQNEQISSIYALGDEHFGFFIENVLKDLKNREIELDINIEINEFSKKVFASEYNKKIDLVNNIFNELENNKCKFIYIYIFEDELGQSLLIANNELAADELEWMEEWKKIDLNINDINLYKYIFNNEYAYRLTFV</sequence>
<dbReference type="SUPFAM" id="SSF55890">
    <property type="entry name" value="Sporulation response regulatory protein Spo0B"/>
    <property type="match status" value="1"/>
</dbReference>
<proteinExistence type="predicted"/>
<gene>
    <name evidence="5" type="ORF">OW763_07930</name>
</gene>
<organism evidence="5 6">
    <name type="scientific">Clostridium aestuarii</name>
    <dbReference type="NCBI Taxonomy" id="338193"/>
    <lineage>
        <taxon>Bacteria</taxon>
        <taxon>Bacillati</taxon>
        <taxon>Bacillota</taxon>
        <taxon>Clostridia</taxon>
        <taxon>Eubacteriales</taxon>
        <taxon>Clostridiaceae</taxon>
        <taxon>Clostridium</taxon>
    </lineage>
</organism>
<dbReference type="EMBL" id="JAPQER010000002">
    <property type="protein sequence ID" value="MCY6484283.1"/>
    <property type="molecule type" value="Genomic_DNA"/>
</dbReference>